<evidence type="ECO:0000313" key="8">
    <source>
        <dbReference type="Proteomes" id="UP000198506"/>
    </source>
</evidence>
<accession>A0AA94HK34</accession>
<dbReference type="InterPro" id="IPR009057">
    <property type="entry name" value="Homeodomain-like_sf"/>
</dbReference>
<evidence type="ECO:0000256" key="2">
    <source>
        <dbReference type="ARBA" id="ARBA00023125"/>
    </source>
</evidence>
<dbReference type="Gene3D" id="1.10.357.10">
    <property type="entry name" value="Tetracycline Repressor, domain 2"/>
    <property type="match status" value="1"/>
</dbReference>
<dbReference type="AlphaFoldDB" id="A0AA94HK34"/>
<dbReference type="InterPro" id="IPR050109">
    <property type="entry name" value="HTH-type_TetR-like_transc_reg"/>
</dbReference>
<dbReference type="InterPro" id="IPR023772">
    <property type="entry name" value="DNA-bd_HTH_TetR-type_CS"/>
</dbReference>
<dbReference type="Pfam" id="PF17754">
    <property type="entry name" value="TetR_C_14"/>
    <property type="match status" value="1"/>
</dbReference>
<comment type="caution">
    <text evidence="7">The sequence shown here is derived from an EMBL/GenBank/DDBJ whole genome shotgun (WGS) entry which is preliminary data.</text>
</comment>
<feature type="domain" description="HTH tetR-type" evidence="6">
    <location>
        <begin position="22"/>
        <end position="82"/>
    </location>
</feature>
<dbReference type="PANTHER" id="PTHR30055">
    <property type="entry name" value="HTH-TYPE TRANSCRIPTIONAL REGULATOR RUTR"/>
    <property type="match status" value="1"/>
</dbReference>
<keyword evidence="8" id="KW-1185">Reference proteome</keyword>
<dbReference type="RefSeq" id="WP_092915056.1">
    <property type="nucleotide sequence ID" value="NZ_FOZN01000001.1"/>
</dbReference>
<evidence type="ECO:0000256" key="1">
    <source>
        <dbReference type="ARBA" id="ARBA00023015"/>
    </source>
</evidence>
<dbReference type="InterPro" id="IPR001647">
    <property type="entry name" value="HTH_TetR"/>
</dbReference>
<feature type="region of interest" description="Disordered" evidence="5">
    <location>
        <begin position="1"/>
        <end position="23"/>
    </location>
</feature>
<evidence type="ECO:0000313" key="7">
    <source>
        <dbReference type="EMBL" id="SFR98467.1"/>
    </source>
</evidence>
<dbReference type="PANTHER" id="PTHR30055:SF234">
    <property type="entry name" value="HTH-TYPE TRANSCRIPTIONAL REGULATOR BETI"/>
    <property type="match status" value="1"/>
</dbReference>
<organism evidence="7 8">
    <name type="scientific">Agrococcus baldri</name>
    <dbReference type="NCBI Taxonomy" id="153730"/>
    <lineage>
        <taxon>Bacteria</taxon>
        <taxon>Bacillati</taxon>
        <taxon>Actinomycetota</taxon>
        <taxon>Actinomycetes</taxon>
        <taxon>Micrococcales</taxon>
        <taxon>Microbacteriaceae</taxon>
        <taxon>Agrococcus</taxon>
    </lineage>
</organism>
<name>A0AA94HK34_9MICO</name>
<dbReference type="PROSITE" id="PS50977">
    <property type="entry name" value="HTH_TETR_2"/>
    <property type="match status" value="1"/>
</dbReference>
<evidence type="ECO:0000259" key="6">
    <source>
        <dbReference type="PROSITE" id="PS50977"/>
    </source>
</evidence>
<dbReference type="PROSITE" id="PS01081">
    <property type="entry name" value="HTH_TETR_1"/>
    <property type="match status" value="1"/>
</dbReference>
<evidence type="ECO:0000256" key="5">
    <source>
        <dbReference type="SAM" id="MobiDB-lite"/>
    </source>
</evidence>
<dbReference type="Gene3D" id="1.10.10.60">
    <property type="entry name" value="Homeodomain-like"/>
    <property type="match status" value="1"/>
</dbReference>
<sequence length="211" mass="22947">MPETNSAADEQPQPGLRERKKQLTRRTIADAAFTLTSENGLDSVTIDQIAERAFVSPRTVSNYFTSKEAAIIAAHNNAPIEMLAGLDERSTDEPPLKSLRAVLTTAIRGWTKEQMAALKAKDELVERFPTLMPHRMAQFEELEEAIREAIAERSGVDPDTDPFPRLIAGAATTAVKTAIRMWDNSGGGADAIADLVDKAFIDLEAGLSPEA</sequence>
<dbReference type="EMBL" id="FOZN01000001">
    <property type="protein sequence ID" value="SFR98467.1"/>
    <property type="molecule type" value="Genomic_DNA"/>
</dbReference>
<gene>
    <name evidence="7" type="ORF">SAMN04487783_0228</name>
</gene>
<dbReference type="GO" id="GO:0003700">
    <property type="term" value="F:DNA-binding transcription factor activity"/>
    <property type="evidence" value="ECO:0007669"/>
    <property type="project" value="TreeGrafter"/>
</dbReference>
<evidence type="ECO:0000256" key="4">
    <source>
        <dbReference type="PROSITE-ProRule" id="PRU00335"/>
    </source>
</evidence>
<keyword evidence="2 4" id="KW-0238">DNA-binding</keyword>
<keyword evidence="1" id="KW-0805">Transcription regulation</keyword>
<reference evidence="7 8" key="1">
    <citation type="submission" date="2016-10" db="EMBL/GenBank/DDBJ databases">
        <authorList>
            <person name="Varghese N."/>
            <person name="Submissions S."/>
        </authorList>
    </citation>
    <scope>NUCLEOTIDE SEQUENCE [LARGE SCALE GENOMIC DNA]</scope>
    <source>
        <strain evidence="7 8">IAM 15147</strain>
    </source>
</reference>
<evidence type="ECO:0000256" key="3">
    <source>
        <dbReference type="ARBA" id="ARBA00023163"/>
    </source>
</evidence>
<protein>
    <submittedName>
        <fullName evidence="7">Transcriptional regulator, TetR family</fullName>
    </submittedName>
</protein>
<dbReference type="InterPro" id="IPR041347">
    <property type="entry name" value="MftR_C"/>
</dbReference>
<dbReference type="GO" id="GO:0000976">
    <property type="term" value="F:transcription cis-regulatory region binding"/>
    <property type="evidence" value="ECO:0007669"/>
    <property type="project" value="TreeGrafter"/>
</dbReference>
<proteinExistence type="predicted"/>
<dbReference type="SUPFAM" id="SSF46689">
    <property type="entry name" value="Homeodomain-like"/>
    <property type="match status" value="1"/>
</dbReference>
<keyword evidence="3" id="KW-0804">Transcription</keyword>
<feature type="DNA-binding region" description="H-T-H motif" evidence="4">
    <location>
        <begin position="45"/>
        <end position="64"/>
    </location>
</feature>
<dbReference type="Pfam" id="PF00440">
    <property type="entry name" value="TetR_N"/>
    <property type="match status" value="1"/>
</dbReference>
<dbReference type="Proteomes" id="UP000198506">
    <property type="component" value="Unassembled WGS sequence"/>
</dbReference>